<evidence type="ECO:0000259" key="3">
    <source>
        <dbReference type="Pfam" id="PF00535"/>
    </source>
</evidence>
<protein>
    <recommendedName>
        <fullName evidence="3">Glycosyltransferase 2-like domain-containing protein</fullName>
    </recommendedName>
</protein>
<organism evidence="4 5">
    <name type="scientific">Anaerorhabdus furcosa</name>
    <dbReference type="NCBI Taxonomy" id="118967"/>
    <lineage>
        <taxon>Bacteria</taxon>
        <taxon>Bacillati</taxon>
        <taxon>Bacillota</taxon>
        <taxon>Erysipelotrichia</taxon>
        <taxon>Erysipelotrichales</taxon>
        <taxon>Erysipelotrichaceae</taxon>
        <taxon>Anaerorhabdus</taxon>
    </lineage>
</organism>
<dbReference type="Pfam" id="PF00535">
    <property type="entry name" value="Glycos_transf_2"/>
    <property type="match status" value="1"/>
</dbReference>
<feature type="domain" description="Glycosyltransferase 2-like" evidence="3">
    <location>
        <begin position="6"/>
        <end position="135"/>
    </location>
</feature>
<dbReference type="STRING" id="118967.SAMN02745191_1065"/>
<dbReference type="Proteomes" id="UP000243297">
    <property type="component" value="Unassembled WGS sequence"/>
</dbReference>
<reference evidence="5" key="1">
    <citation type="submission" date="2017-02" db="EMBL/GenBank/DDBJ databases">
        <authorList>
            <person name="Varghese N."/>
            <person name="Submissions S."/>
        </authorList>
    </citation>
    <scope>NUCLEOTIDE SEQUENCE [LARGE SCALE GENOMIC DNA]</scope>
    <source>
        <strain evidence="5">ATCC 25662</strain>
    </source>
</reference>
<evidence type="ECO:0000313" key="4">
    <source>
        <dbReference type="EMBL" id="SJZ58800.1"/>
    </source>
</evidence>
<dbReference type="SUPFAM" id="SSF53448">
    <property type="entry name" value="Nucleotide-diphospho-sugar transferases"/>
    <property type="match status" value="1"/>
</dbReference>
<evidence type="ECO:0000256" key="2">
    <source>
        <dbReference type="ARBA" id="ARBA00022679"/>
    </source>
</evidence>
<proteinExistence type="predicted"/>
<keyword evidence="2" id="KW-0808">Transferase</keyword>
<keyword evidence="5" id="KW-1185">Reference proteome</keyword>
<evidence type="ECO:0000256" key="1">
    <source>
        <dbReference type="ARBA" id="ARBA00022676"/>
    </source>
</evidence>
<dbReference type="PANTHER" id="PTHR22916:SF51">
    <property type="entry name" value="GLYCOSYLTRANSFERASE EPSH-RELATED"/>
    <property type="match status" value="1"/>
</dbReference>
<sequence>MKPTVSVIVPVYNVEKHLPKCLDSLVNQTLENMEIIVVNDSSPDNSQAIIDKYVENYPQVKSFVKPNGGIADVRNFGLSKVTGEYIGFLDSDDYTTLDMYEKMYKKAKEDDAEVVVSNFNWVSSKETKLQKEGPYQGGKEMMVHLFATLWNKIYKTDFIKNTGIQFPTGNRYEDACFLYCLSPNVTRISFVDEAFVSYVQHGASITHTNNSQVKNMITVFHIIVDYFKKNNFYDEYYSELEYLHIKFFLGNSFLRSSQISDKQDRKDTIQLGWNLLNAEFPNWKTNHYLKDLGGMKNKYFKTVSNWNINLYAWIFHHFKKFEV</sequence>
<dbReference type="Gene3D" id="3.90.550.10">
    <property type="entry name" value="Spore Coat Polysaccharide Biosynthesis Protein SpsA, Chain A"/>
    <property type="match status" value="1"/>
</dbReference>
<dbReference type="InterPro" id="IPR001173">
    <property type="entry name" value="Glyco_trans_2-like"/>
</dbReference>
<keyword evidence="1" id="KW-0328">Glycosyltransferase</keyword>
<dbReference type="GO" id="GO:0016757">
    <property type="term" value="F:glycosyltransferase activity"/>
    <property type="evidence" value="ECO:0007669"/>
    <property type="project" value="UniProtKB-KW"/>
</dbReference>
<dbReference type="InterPro" id="IPR029044">
    <property type="entry name" value="Nucleotide-diphossugar_trans"/>
</dbReference>
<accession>A0A1T4LVN4</accession>
<gene>
    <name evidence="4" type="ORF">SAMN02745191_1065</name>
</gene>
<evidence type="ECO:0000313" key="5">
    <source>
        <dbReference type="Proteomes" id="UP000243297"/>
    </source>
</evidence>
<dbReference type="PANTHER" id="PTHR22916">
    <property type="entry name" value="GLYCOSYLTRANSFERASE"/>
    <property type="match status" value="1"/>
</dbReference>
<dbReference type="EMBL" id="FUWY01000002">
    <property type="protein sequence ID" value="SJZ58800.1"/>
    <property type="molecule type" value="Genomic_DNA"/>
</dbReference>
<dbReference type="CDD" id="cd00761">
    <property type="entry name" value="Glyco_tranf_GTA_type"/>
    <property type="match status" value="1"/>
</dbReference>
<dbReference type="AlphaFoldDB" id="A0A1T4LVN4"/>
<dbReference type="OrthoDB" id="1114838at2"/>
<dbReference type="RefSeq" id="WP_078711487.1">
    <property type="nucleotide sequence ID" value="NZ_FUWY01000002.1"/>
</dbReference>
<name>A0A1T4LVN4_9FIRM</name>